<reference evidence="5 7" key="1">
    <citation type="submission" date="2016-11" db="EMBL/GenBank/DDBJ databases">
        <authorList>
            <person name="Jaros S."/>
            <person name="Januszkiewicz K."/>
            <person name="Wedrychowicz H."/>
        </authorList>
    </citation>
    <scope>NUCLEOTIDE SEQUENCE [LARGE SCALE GENOMIC DNA]</scope>
    <source>
        <strain evidence="5 7">DSM 784</strain>
    </source>
</reference>
<feature type="domain" description="HTH araC/xylS-type" evidence="4">
    <location>
        <begin position="192"/>
        <end position="290"/>
    </location>
</feature>
<dbReference type="Gene3D" id="1.10.10.60">
    <property type="entry name" value="Homeodomain-like"/>
    <property type="match status" value="1"/>
</dbReference>
<evidence type="ECO:0000313" key="6">
    <source>
        <dbReference type="EMBL" id="WQG90564.1"/>
    </source>
</evidence>
<dbReference type="SMART" id="SM00342">
    <property type="entry name" value="HTH_ARAC"/>
    <property type="match status" value="1"/>
</dbReference>
<dbReference type="EMBL" id="CP140154">
    <property type="protein sequence ID" value="WQG90564.1"/>
    <property type="molecule type" value="Genomic_DNA"/>
</dbReference>
<evidence type="ECO:0000313" key="7">
    <source>
        <dbReference type="Proteomes" id="UP000183788"/>
    </source>
</evidence>
<dbReference type="PRINTS" id="PR00032">
    <property type="entry name" value="HTHARAC"/>
</dbReference>
<keyword evidence="3" id="KW-0804">Transcription</keyword>
<dbReference type="PROSITE" id="PS01124">
    <property type="entry name" value="HTH_ARAC_FAMILY_2"/>
    <property type="match status" value="1"/>
</dbReference>
<dbReference type="Proteomes" id="UP001326715">
    <property type="component" value="Chromosome"/>
</dbReference>
<evidence type="ECO:0000259" key="4">
    <source>
        <dbReference type="PROSITE" id="PS01124"/>
    </source>
</evidence>
<dbReference type="STRING" id="1004.SAMN05661012_06211"/>
<dbReference type="RefSeq" id="WP_072365917.1">
    <property type="nucleotide sequence ID" value="NZ_CP139972.1"/>
</dbReference>
<dbReference type="GO" id="GO:0003700">
    <property type="term" value="F:DNA-binding transcription factor activity"/>
    <property type="evidence" value="ECO:0007669"/>
    <property type="project" value="InterPro"/>
</dbReference>
<name>A0A1K1SV58_9BACT</name>
<dbReference type="PANTHER" id="PTHR43280:SF32">
    <property type="entry name" value="TRANSCRIPTIONAL REGULATORY PROTEIN"/>
    <property type="match status" value="1"/>
</dbReference>
<dbReference type="GO" id="GO:0043565">
    <property type="term" value="F:sequence-specific DNA binding"/>
    <property type="evidence" value="ECO:0007669"/>
    <property type="project" value="InterPro"/>
</dbReference>
<dbReference type="Pfam" id="PF12833">
    <property type="entry name" value="HTH_18"/>
    <property type="match status" value="1"/>
</dbReference>
<evidence type="ECO:0000256" key="1">
    <source>
        <dbReference type="ARBA" id="ARBA00023015"/>
    </source>
</evidence>
<dbReference type="EMBL" id="FPIZ01000035">
    <property type="protein sequence ID" value="SFW88195.1"/>
    <property type="molecule type" value="Genomic_DNA"/>
</dbReference>
<dbReference type="InterPro" id="IPR018060">
    <property type="entry name" value="HTH_AraC"/>
</dbReference>
<gene>
    <name evidence="5" type="ORF">SAMN05661012_06211</name>
    <name evidence="6" type="ORF">SR876_03585</name>
</gene>
<dbReference type="InterPro" id="IPR009057">
    <property type="entry name" value="Homeodomain-like_sf"/>
</dbReference>
<protein>
    <submittedName>
        <fullName evidence="5">AraC-type DNA-binding protein</fullName>
    </submittedName>
    <submittedName>
        <fullName evidence="6">Helix-turn-helix domain-containing protein</fullName>
    </submittedName>
</protein>
<evidence type="ECO:0000313" key="5">
    <source>
        <dbReference type="EMBL" id="SFW88195.1"/>
    </source>
</evidence>
<dbReference type="OrthoDB" id="1007667at2"/>
<dbReference type="PANTHER" id="PTHR43280">
    <property type="entry name" value="ARAC-FAMILY TRANSCRIPTIONAL REGULATOR"/>
    <property type="match status" value="1"/>
</dbReference>
<dbReference type="SUPFAM" id="SSF46689">
    <property type="entry name" value="Homeodomain-like"/>
    <property type="match status" value="1"/>
</dbReference>
<sequence length="291" mass="33542">MKLKFIEIPEISHDLGLKQAADGILVFNSEHDESRRVHGRPFRSSHFSVIYIFEGSLQFKVNLSAYQLQAGEMMIIHPSAIRELLQGSPHLRFGGLFFTPEYLFKSGFYKKHIELFHFFGSEFEPHLQAAPAASEKMRHLFTLLLQLVPDTDNTIIDLIFQATILQLGMTYNETHSQQAEMVPSNRKDNLVYRFLQLLPMHFREEHEVGFYAGKLFVNAKYLTQALKEKTGKTARDFITEMIILDARVMLDNPALSVSQVAESLGFSDQFHFSHFFKKHTGHTPSRYRTAQ</sequence>
<reference evidence="6 8" key="2">
    <citation type="submission" date="2023-11" db="EMBL/GenBank/DDBJ databases">
        <title>MicrobeMod: A computational toolkit for identifying prokaryotic methylation and restriction-modification with nanopore sequencing.</title>
        <authorList>
            <person name="Crits-Christoph A."/>
            <person name="Kang S.C."/>
            <person name="Lee H."/>
            <person name="Ostrov N."/>
        </authorList>
    </citation>
    <scope>NUCLEOTIDE SEQUENCE [LARGE SCALE GENOMIC DNA]</scope>
    <source>
        <strain evidence="6 8">ATCC 23090</strain>
    </source>
</reference>
<dbReference type="AlphaFoldDB" id="A0A1K1SV58"/>
<evidence type="ECO:0000313" key="8">
    <source>
        <dbReference type="Proteomes" id="UP001326715"/>
    </source>
</evidence>
<keyword evidence="2 5" id="KW-0238">DNA-binding</keyword>
<evidence type="ECO:0000256" key="2">
    <source>
        <dbReference type="ARBA" id="ARBA00023125"/>
    </source>
</evidence>
<dbReference type="InterPro" id="IPR020449">
    <property type="entry name" value="Tscrpt_reg_AraC-type_HTH"/>
</dbReference>
<dbReference type="Proteomes" id="UP000183788">
    <property type="component" value="Unassembled WGS sequence"/>
</dbReference>
<organism evidence="5 7">
    <name type="scientific">Chitinophaga sancti</name>
    <dbReference type="NCBI Taxonomy" id="1004"/>
    <lineage>
        <taxon>Bacteria</taxon>
        <taxon>Pseudomonadati</taxon>
        <taxon>Bacteroidota</taxon>
        <taxon>Chitinophagia</taxon>
        <taxon>Chitinophagales</taxon>
        <taxon>Chitinophagaceae</taxon>
        <taxon>Chitinophaga</taxon>
    </lineage>
</organism>
<accession>A0A1K1SV58</accession>
<proteinExistence type="predicted"/>
<keyword evidence="1" id="KW-0805">Transcription regulation</keyword>
<evidence type="ECO:0000256" key="3">
    <source>
        <dbReference type="ARBA" id="ARBA00023163"/>
    </source>
</evidence>
<keyword evidence="8" id="KW-1185">Reference proteome</keyword>